<sequence length="224" mass="24807">MARNFAVFVTVARPSAEFTSSASTCSLNPLKALNCALLLIQDFEFGEYPKDSRWTLITSKEALSEPPPATVLPIPDISNKNAFASSSMAEINAFIRENEDFMAKMGVSAANWLVIDQKGLESSTCLVCSQICNPGEDEERGEGEAGMTGEFRACRQPYEQAWSMICNLDIAKLDFMDFVDVDAGQQEDGSWKWKSFKTKKEQETAEEAKRRAALKELRDGGFAD</sequence>
<reference evidence="1" key="1">
    <citation type="submission" date="2023-03" db="EMBL/GenBank/DDBJ databases">
        <title>Massive genome expansion in bonnet fungi (Mycena s.s.) driven by repeated elements and novel gene families across ecological guilds.</title>
        <authorList>
            <consortium name="Lawrence Berkeley National Laboratory"/>
            <person name="Harder C.B."/>
            <person name="Miyauchi S."/>
            <person name="Viragh M."/>
            <person name="Kuo A."/>
            <person name="Thoen E."/>
            <person name="Andreopoulos B."/>
            <person name="Lu D."/>
            <person name="Skrede I."/>
            <person name="Drula E."/>
            <person name="Henrissat B."/>
            <person name="Morin E."/>
            <person name="Kohler A."/>
            <person name="Barry K."/>
            <person name="LaButti K."/>
            <person name="Morin E."/>
            <person name="Salamov A."/>
            <person name="Lipzen A."/>
            <person name="Mereny Z."/>
            <person name="Hegedus B."/>
            <person name="Baldrian P."/>
            <person name="Stursova M."/>
            <person name="Weitz H."/>
            <person name="Taylor A."/>
            <person name="Grigoriev I.V."/>
            <person name="Nagy L.G."/>
            <person name="Martin F."/>
            <person name="Kauserud H."/>
        </authorList>
    </citation>
    <scope>NUCLEOTIDE SEQUENCE</scope>
    <source>
        <strain evidence="1">CBHHK182m</strain>
    </source>
</reference>
<dbReference type="Proteomes" id="UP001215598">
    <property type="component" value="Unassembled WGS sequence"/>
</dbReference>
<accession>A0AAD7HJ29</accession>
<comment type="caution">
    <text evidence="1">The sequence shown here is derived from an EMBL/GenBank/DDBJ whole genome shotgun (WGS) entry which is preliminary data.</text>
</comment>
<evidence type="ECO:0000313" key="1">
    <source>
        <dbReference type="EMBL" id="KAJ7721862.1"/>
    </source>
</evidence>
<protein>
    <submittedName>
        <fullName evidence="1">Uncharacterized protein</fullName>
    </submittedName>
</protein>
<dbReference type="EMBL" id="JARKIB010000225">
    <property type="protein sequence ID" value="KAJ7721862.1"/>
    <property type="molecule type" value="Genomic_DNA"/>
</dbReference>
<organism evidence="1 2">
    <name type="scientific">Mycena metata</name>
    <dbReference type="NCBI Taxonomy" id="1033252"/>
    <lineage>
        <taxon>Eukaryota</taxon>
        <taxon>Fungi</taxon>
        <taxon>Dikarya</taxon>
        <taxon>Basidiomycota</taxon>
        <taxon>Agaricomycotina</taxon>
        <taxon>Agaricomycetes</taxon>
        <taxon>Agaricomycetidae</taxon>
        <taxon>Agaricales</taxon>
        <taxon>Marasmiineae</taxon>
        <taxon>Mycenaceae</taxon>
        <taxon>Mycena</taxon>
    </lineage>
</organism>
<proteinExistence type="predicted"/>
<evidence type="ECO:0000313" key="2">
    <source>
        <dbReference type="Proteomes" id="UP001215598"/>
    </source>
</evidence>
<keyword evidence="2" id="KW-1185">Reference proteome</keyword>
<gene>
    <name evidence="1" type="ORF">B0H16DRAFT_1335034</name>
</gene>
<name>A0AAD7HJ29_9AGAR</name>
<dbReference type="AlphaFoldDB" id="A0AAD7HJ29"/>